<proteinExistence type="predicted"/>
<protein>
    <submittedName>
        <fullName evidence="1">Uncharacterized protein</fullName>
    </submittedName>
</protein>
<evidence type="ECO:0000313" key="2">
    <source>
        <dbReference type="Proteomes" id="UP000269276"/>
    </source>
</evidence>
<organism evidence="1 2">
    <name type="scientific">Hortaea werneckii</name>
    <name type="common">Black yeast</name>
    <name type="synonym">Cladosporium werneckii</name>
    <dbReference type="NCBI Taxonomy" id="91943"/>
    <lineage>
        <taxon>Eukaryota</taxon>
        <taxon>Fungi</taxon>
        <taxon>Dikarya</taxon>
        <taxon>Ascomycota</taxon>
        <taxon>Pezizomycotina</taxon>
        <taxon>Dothideomycetes</taxon>
        <taxon>Dothideomycetidae</taxon>
        <taxon>Mycosphaerellales</taxon>
        <taxon>Teratosphaeriaceae</taxon>
        <taxon>Hortaea</taxon>
    </lineage>
</organism>
<name>A0A3M7DFP3_HORWE</name>
<dbReference type="EMBL" id="QWIP01000485">
    <property type="protein sequence ID" value="RMY62867.1"/>
    <property type="molecule type" value="Genomic_DNA"/>
</dbReference>
<dbReference type="AlphaFoldDB" id="A0A3M7DFP3"/>
<gene>
    <name evidence="1" type="ORF">D0863_10809</name>
</gene>
<dbReference type="VEuPathDB" id="FungiDB:BTJ68_06267"/>
<dbReference type="Proteomes" id="UP000269276">
    <property type="component" value="Unassembled WGS sequence"/>
</dbReference>
<comment type="caution">
    <text evidence="1">The sequence shown here is derived from an EMBL/GenBank/DDBJ whole genome shotgun (WGS) entry which is preliminary data.</text>
</comment>
<sequence>MQAPVRGFIADVPQASTTSPAPHFDPFDLWRLFFLHEASKPDVSHPATSITTQLVITTVYTITLLLITRYSIDPAITYFRSSV</sequence>
<reference evidence="1 2" key="1">
    <citation type="journal article" date="2018" name="BMC Genomics">
        <title>Genomic evidence for intraspecific hybridization in a clonal and extremely halotolerant yeast.</title>
        <authorList>
            <person name="Gostincar C."/>
            <person name="Stajich J.E."/>
            <person name="Zupancic J."/>
            <person name="Zalar P."/>
            <person name="Gunde-Cimerman N."/>
        </authorList>
    </citation>
    <scope>NUCLEOTIDE SEQUENCE [LARGE SCALE GENOMIC DNA]</scope>
    <source>
        <strain evidence="1 2">EXF-2682</strain>
    </source>
</reference>
<evidence type="ECO:0000313" key="1">
    <source>
        <dbReference type="EMBL" id="RMY62867.1"/>
    </source>
</evidence>
<accession>A0A3M7DFP3</accession>
<dbReference type="OrthoDB" id="10284139at2759"/>